<evidence type="ECO:0000313" key="8">
    <source>
        <dbReference type="EMBL" id="ANJ43624.1"/>
    </source>
</evidence>
<proteinExistence type="evidence at transcript level"/>
<evidence type="ECO:0000256" key="1">
    <source>
        <dbReference type="ARBA" id="ARBA00008834"/>
    </source>
</evidence>
<dbReference type="GO" id="GO:0004650">
    <property type="term" value="F:polygalacturonase activity"/>
    <property type="evidence" value="ECO:0007669"/>
    <property type="project" value="InterPro"/>
</dbReference>
<evidence type="ECO:0000256" key="3">
    <source>
        <dbReference type="ARBA" id="ARBA00023157"/>
    </source>
</evidence>
<keyword evidence="2 6" id="KW-0378">Hydrolase</keyword>
<organism evidence="8">
    <name type="scientific">Medauroidea extradentata</name>
    <dbReference type="NCBI Taxonomy" id="614211"/>
    <lineage>
        <taxon>Eukaryota</taxon>
        <taxon>Metazoa</taxon>
        <taxon>Ecdysozoa</taxon>
        <taxon>Arthropoda</taxon>
        <taxon>Hexapoda</taxon>
        <taxon>Insecta</taxon>
        <taxon>Pterygota</taxon>
        <taxon>Neoptera</taxon>
        <taxon>Polyneoptera</taxon>
        <taxon>Phasmatodea</taxon>
        <taxon>Verophasmatodea</taxon>
        <taxon>Anareolatae</taxon>
        <taxon>Phasmatidae</taxon>
        <taxon>Clitumninae</taxon>
        <taxon>Medaurini</taxon>
        <taxon>Medauroidea</taxon>
    </lineage>
</organism>
<sequence length="411" mass="44034">MKQHNSFFAAIAILTLFHIATARDLRTVTEPKTPETCTSLIATGGDDTKLIQNALDSCVEGKAVALASGTFNSGPLTIPSGVNLLVEEGVILESIPDPKLYDKGSNICGTIDDLGVGCKAFITISGAKGSGIYGKGMIQGQGYAVINTKKVTWFKLNKVAIERGRRPNSPSLVEITDSVDITVYQVTLTNSALYHITSNRTVGLTVWGIAINSPMATVMSYGVVIDGSRNVTIAYSRITTVDDDVHIVGKTAPTQYVSVYENHVGSGNGLAIGSHVDYGVSHVTFSNMTLNALSNGLRIKTNTLDGGPVSDIRYENICMYRVRFPINIDTSYGGLTGGRLFMLRNIDFNNIHVGSSGSFIFQGLSEHNPITISINGLHFTVNSTWSIANTHISGSLAADHVRPSSCTNFKY</sequence>
<keyword evidence="4" id="KW-0325">Glycoprotein</keyword>
<dbReference type="SUPFAM" id="SSF51126">
    <property type="entry name" value="Pectin lyase-like"/>
    <property type="match status" value="1"/>
</dbReference>
<evidence type="ECO:0000256" key="6">
    <source>
        <dbReference type="RuleBase" id="RU361169"/>
    </source>
</evidence>
<reference evidence="8" key="1">
    <citation type="journal article" date="2016" name="Sci. Rep.">
        <title>Horizontal Gene Transfer of Pectinases from Bacteria Preceded the Diversification of Stick and Leaf Insects.</title>
        <authorList>
            <person name="Shelomi M."/>
            <person name="Danchin E.G."/>
            <person name="Heckel D."/>
            <person name="Wipfler B."/>
            <person name="Bradler S."/>
            <person name="Zhou X."/>
            <person name="Pauchet Y."/>
        </authorList>
    </citation>
    <scope>NUCLEOTIDE SEQUENCE</scope>
    <source>
        <strain evidence="8">MEX11-3</strain>
        <tissue evidence="8">Midgut</tissue>
    </source>
</reference>
<name>A0A191XT16_9NEOP</name>
<comment type="similarity">
    <text evidence="1 6">Belongs to the glycosyl hydrolase 28 family.</text>
</comment>
<dbReference type="Pfam" id="PF00295">
    <property type="entry name" value="Glyco_hydro_28"/>
    <property type="match status" value="1"/>
</dbReference>
<feature type="chain" id="PRO_5008249628" evidence="7">
    <location>
        <begin position="23"/>
        <end position="411"/>
    </location>
</feature>
<dbReference type="InterPro" id="IPR012334">
    <property type="entry name" value="Pectin_lyas_fold"/>
</dbReference>
<dbReference type="PANTHER" id="PTHR31736:SF19">
    <property type="entry name" value="PECTIN LYASE SUPERFAMILY PROTEIN-RELATED"/>
    <property type="match status" value="1"/>
</dbReference>
<dbReference type="InterPro" id="IPR000743">
    <property type="entry name" value="Glyco_hydro_28"/>
</dbReference>
<evidence type="ECO:0000256" key="7">
    <source>
        <dbReference type="SAM" id="SignalP"/>
    </source>
</evidence>
<evidence type="ECO:0000256" key="5">
    <source>
        <dbReference type="ARBA" id="ARBA00023295"/>
    </source>
</evidence>
<keyword evidence="7" id="KW-0732">Signal</keyword>
<keyword evidence="3" id="KW-1015">Disulfide bond</keyword>
<accession>A0A191XT16</accession>
<dbReference type="PANTHER" id="PTHR31736">
    <property type="match status" value="1"/>
</dbReference>
<feature type="signal peptide" evidence="7">
    <location>
        <begin position="1"/>
        <end position="22"/>
    </location>
</feature>
<dbReference type="Gene3D" id="2.160.20.10">
    <property type="entry name" value="Single-stranded right-handed beta-helix, Pectin lyase-like"/>
    <property type="match status" value="1"/>
</dbReference>
<dbReference type="EMBL" id="KT921951">
    <property type="protein sequence ID" value="ANJ43624.1"/>
    <property type="molecule type" value="mRNA"/>
</dbReference>
<dbReference type="InterPro" id="IPR011050">
    <property type="entry name" value="Pectin_lyase_fold/virulence"/>
</dbReference>
<dbReference type="AlphaFoldDB" id="A0A191XT16"/>
<evidence type="ECO:0000256" key="2">
    <source>
        <dbReference type="ARBA" id="ARBA00022801"/>
    </source>
</evidence>
<evidence type="ECO:0000256" key="4">
    <source>
        <dbReference type="ARBA" id="ARBA00023180"/>
    </source>
</evidence>
<protein>
    <submittedName>
        <fullName evidence="8">Glycoside hydrolase family 28</fullName>
    </submittedName>
</protein>
<dbReference type="GO" id="GO:0046576">
    <property type="term" value="F:rhamnogalacturonan alpha-L-rhamnopyranosyl-(1-&gt;4)-alpha-D-galactopyranosyluronide lyase activity"/>
    <property type="evidence" value="ECO:0007669"/>
    <property type="project" value="UniProtKB-ARBA"/>
</dbReference>
<keyword evidence="5 6" id="KW-0326">Glycosidase</keyword>
<dbReference type="GO" id="GO:0005975">
    <property type="term" value="P:carbohydrate metabolic process"/>
    <property type="evidence" value="ECO:0007669"/>
    <property type="project" value="InterPro"/>
</dbReference>